<dbReference type="Proteomes" id="UP000827976">
    <property type="component" value="Chromosome 2"/>
</dbReference>
<evidence type="ECO:0000313" key="2">
    <source>
        <dbReference type="Proteomes" id="UP000827976"/>
    </source>
</evidence>
<proteinExistence type="predicted"/>
<reference evidence="2" key="1">
    <citation type="journal article" date="2022" name="Nat. Commun.">
        <title>Chromosome evolution and the genetic basis of agronomically important traits in greater yam.</title>
        <authorList>
            <person name="Bredeson J.V."/>
            <person name="Lyons J.B."/>
            <person name="Oniyinde I.O."/>
            <person name="Okereke N.R."/>
            <person name="Kolade O."/>
            <person name="Nnabue I."/>
            <person name="Nwadili C.O."/>
            <person name="Hribova E."/>
            <person name="Parker M."/>
            <person name="Nwogha J."/>
            <person name="Shu S."/>
            <person name="Carlson J."/>
            <person name="Kariba R."/>
            <person name="Muthemba S."/>
            <person name="Knop K."/>
            <person name="Barton G.J."/>
            <person name="Sherwood A.V."/>
            <person name="Lopez-Montes A."/>
            <person name="Asiedu R."/>
            <person name="Jamnadass R."/>
            <person name="Muchugi A."/>
            <person name="Goodstein D."/>
            <person name="Egesi C.N."/>
            <person name="Featherston J."/>
            <person name="Asfaw A."/>
            <person name="Simpson G.G."/>
            <person name="Dolezel J."/>
            <person name="Hendre P.S."/>
            <person name="Van Deynze A."/>
            <person name="Kumar P.L."/>
            <person name="Obidiegwu J.E."/>
            <person name="Bhattacharjee R."/>
            <person name="Rokhsar D.S."/>
        </authorList>
    </citation>
    <scope>NUCLEOTIDE SEQUENCE [LARGE SCALE GENOMIC DNA]</scope>
    <source>
        <strain evidence="2">cv. TDa95/00328</strain>
    </source>
</reference>
<keyword evidence="2" id="KW-1185">Reference proteome</keyword>
<protein>
    <submittedName>
        <fullName evidence="1">Retrotransposon gag domain-containing protein</fullName>
    </submittedName>
</protein>
<evidence type="ECO:0000313" key="1">
    <source>
        <dbReference type="EMBL" id="KAH7690567.1"/>
    </source>
</evidence>
<sequence>MSQIPERNTSEESTPTTIPNLQVQAIIGEMRRMMRAELEQIHERMDRVEEGAQRRQPPAVPNLPRRNKVPQREVEGVGAFEVKNFDEDFDRMSTGSPRRYGKSEPEAYLEWEKKMELVFDFHNCSEMNKVKLVTIEFTDYAIMWWDQSCVNRRRSGDLPIETWDDMKRVMRRRLRQGYKSVDEYYKEMEMAMIRANVEEDREATMARFLNGLNKEIANTVELHHYVELEDDTTPYIRGHITSQCPNKRVMVIRENGAIDYEDEGELDDIPPLEDDLLGEEEFGAEHGEMLGLVARRALNLHAKVEEEEVQRENIFYTRCHVKGKVASSSMVEKLGLPTLKHSRP</sequence>
<dbReference type="EMBL" id="CM037012">
    <property type="protein sequence ID" value="KAH7690567.1"/>
    <property type="molecule type" value="Genomic_DNA"/>
</dbReference>
<comment type="caution">
    <text evidence="1">The sequence shown here is derived from an EMBL/GenBank/DDBJ whole genome shotgun (WGS) entry which is preliminary data.</text>
</comment>
<organism evidence="1 2">
    <name type="scientific">Dioscorea alata</name>
    <name type="common">Purple yam</name>
    <dbReference type="NCBI Taxonomy" id="55571"/>
    <lineage>
        <taxon>Eukaryota</taxon>
        <taxon>Viridiplantae</taxon>
        <taxon>Streptophyta</taxon>
        <taxon>Embryophyta</taxon>
        <taxon>Tracheophyta</taxon>
        <taxon>Spermatophyta</taxon>
        <taxon>Magnoliopsida</taxon>
        <taxon>Liliopsida</taxon>
        <taxon>Dioscoreales</taxon>
        <taxon>Dioscoreaceae</taxon>
        <taxon>Dioscorea</taxon>
    </lineage>
</organism>
<gene>
    <name evidence="1" type="ORF">IHE45_02G056700</name>
</gene>
<accession>A0ACB7WQG3</accession>
<name>A0ACB7WQG3_DIOAL</name>